<dbReference type="InterPro" id="IPR007554">
    <property type="entry name" value="Glycerophosphate_synth"/>
</dbReference>
<evidence type="ECO:0000256" key="1">
    <source>
        <dbReference type="ARBA" id="ARBA00004202"/>
    </source>
</evidence>
<evidence type="ECO:0000313" key="8">
    <source>
        <dbReference type="Proteomes" id="UP000268059"/>
    </source>
</evidence>
<gene>
    <name evidence="7" type="ORF">SG0102_23190</name>
</gene>
<evidence type="ECO:0000313" key="7">
    <source>
        <dbReference type="EMBL" id="BBH27385.1"/>
    </source>
</evidence>
<name>A0A3G9JG82_9FIRM</name>
<comment type="similarity">
    <text evidence="2">Belongs to the CDP-glycerol glycerophosphotransferase family.</text>
</comment>
<evidence type="ECO:0000256" key="5">
    <source>
        <dbReference type="ARBA" id="ARBA00022944"/>
    </source>
</evidence>
<protein>
    <submittedName>
        <fullName evidence="7">Teichoic acid biosynthesis protein B</fullName>
    </submittedName>
</protein>
<dbReference type="GO" id="GO:0019350">
    <property type="term" value="P:teichoic acid biosynthetic process"/>
    <property type="evidence" value="ECO:0007669"/>
    <property type="project" value="UniProtKB-KW"/>
</dbReference>
<sequence length="419" mass="49642">MHSINKIIKVTSEKGVIGLVKALQVHLAISMNRLLYRLYQFTPVKDILVFESEGDLTDNAYALFDYMRCNGNLKKYKVYWLVNDIESAKRYAERNGGFPNTEFVKKFPRKVDLKWSKCLATCRFFFYDHSNVMHNLDKRSNQTIVYLTHGFAGYKAGKKAQVDKTKPDYVTVTSNLSEKLYPCFEDFGSAKFIHCGMPRLDYLMCFDKNIEEKIEHRYKLSSYKKVLLWMPTFRESNHKEISEDYMKTETHLPIVYTREQLMHLSQYLVRMQTVLILKIHPLQLDLPVFCENYDNILFLKDEQLHQLNVQLYQFIKLTDALITDYSSISADYMLLDKPMIFTVDDYEEYKKSRGGFIPNNAIDYWAGSHVKSLKEFYDALERIITNFDDYKEERKRLMPQFYEDTRMISAKKLVDFFDL</sequence>
<dbReference type="Gene3D" id="3.40.50.12580">
    <property type="match status" value="1"/>
</dbReference>
<comment type="subcellular location">
    <subcellularLocation>
        <location evidence="1">Cell membrane</location>
        <topology evidence="1">Peripheral membrane protein</topology>
    </subcellularLocation>
</comment>
<dbReference type="InterPro" id="IPR043148">
    <property type="entry name" value="TagF_C"/>
</dbReference>
<dbReference type="RefSeq" id="WP_125120114.1">
    <property type="nucleotide sequence ID" value="NZ_AP019309.1"/>
</dbReference>
<dbReference type="AlphaFoldDB" id="A0A3G9JG82"/>
<dbReference type="EMBL" id="AP019309">
    <property type="protein sequence ID" value="BBH27385.1"/>
    <property type="molecule type" value="Genomic_DNA"/>
</dbReference>
<proteinExistence type="inferred from homology"/>
<dbReference type="InterPro" id="IPR043149">
    <property type="entry name" value="TagF_N"/>
</dbReference>
<evidence type="ECO:0000256" key="2">
    <source>
        <dbReference type="ARBA" id="ARBA00010488"/>
    </source>
</evidence>
<dbReference type="GO" id="GO:0047355">
    <property type="term" value="F:CDP-glycerol glycerophosphotransferase activity"/>
    <property type="evidence" value="ECO:0007669"/>
    <property type="project" value="InterPro"/>
</dbReference>
<reference evidence="7 8" key="1">
    <citation type="submission" date="2018-11" db="EMBL/GenBank/DDBJ databases">
        <title>Novel Erysipelotrichaceae bacterium isolated from small intestine of a swine.</title>
        <authorList>
            <person name="Kim J.S."/>
            <person name="Choe H."/>
            <person name="Lee Y.R."/>
            <person name="Kim K.M."/>
            <person name="Park D.S."/>
        </authorList>
    </citation>
    <scope>NUCLEOTIDE SEQUENCE [LARGE SCALE GENOMIC DNA]</scope>
    <source>
        <strain evidence="7 8">SG0102</strain>
    </source>
</reference>
<accession>A0A3G9JG82</accession>
<dbReference type="Pfam" id="PF04464">
    <property type="entry name" value="Glyphos_transf"/>
    <property type="match status" value="1"/>
</dbReference>
<dbReference type="InParanoid" id="A0A3G9JG82"/>
<dbReference type="OrthoDB" id="9811865at2"/>
<dbReference type="GO" id="GO:0005886">
    <property type="term" value="C:plasma membrane"/>
    <property type="evidence" value="ECO:0007669"/>
    <property type="project" value="UniProtKB-SubCell"/>
</dbReference>
<dbReference type="Proteomes" id="UP000268059">
    <property type="component" value="Chromosome"/>
</dbReference>
<dbReference type="PANTHER" id="PTHR37316:SF3">
    <property type="entry name" value="TEICHOIC ACID GLYCEROL-PHOSPHATE TRANSFERASE"/>
    <property type="match status" value="1"/>
</dbReference>
<evidence type="ECO:0000256" key="4">
    <source>
        <dbReference type="ARBA" id="ARBA00022679"/>
    </source>
</evidence>
<keyword evidence="4" id="KW-0808">Transferase</keyword>
<keyword evidence="3" id="KW-1003">Cell membrane</keyword>
<dbReference type="PANTHER" id="PTHR37316">
    <property type="entry name" value="TEICHOIC ACID GLYCEROL-PHOSPHATE PRIMASE"/>
    <property type="match status" value="1"/>
</dbReference>
<keyword evidence="5" id="KW-0777">Teichoic acid biosynthesis</keyword>
<keyword evidence="6" id="KW-0472">Membrane</keyword>
<dbReference type="SUPFAM" id="SSF53756">
    <property type="entry name" value="UDP-Glycosyltransferase/glycogen phosphorylase"/>
    <property type="match status" value="1"/>
</dbReference>
<evidence type="ECO:0000256" key="6">
    <source>
        <dbReference type="ARBA" id="ARBA00023136"/>
    </source>
</evidence>
<dbReference type="KEGG" id="ebm:SG0102_23190"/>
<dbReference type="Gene3D" id="3.40.50.11820">
    <property type="match status" value="1"/>
</dbReference>
<keyword evidence="8" id="KW-1185">Reference proteome</keyword>
<evidence type="ECO:0000256" key="3">
    <source>
        <dbReference type="ARBA" id="ARBA00022475"/>
    </source>
</evidence>
<dbReference type="InterPro" id="IPR051612">
    <property type="entry name" value="Teichoic_Acid_Biosynth"/>
</dbReference>
<organism evidence="7 8">
    <name type="scientific">Intestinibaculum porci</name>
    <dbReference type="NCBI Taxonomy" id="2487118"/>
    <lineage>
        <taxon>Bacteria</taxon>
        <taxon>Bacillati</taxon>
        <taxon>Bacillota</taxon>
        <taxon>Erysipelotrichia</taxon>
        <taxon>Erysipelotrichales</taxon>
        <taxon>Erysipelotrichaceae</taxon>
        <taxon>Intestinibaculum</taxon>
    </lineage>
</organism>